<dbReference type="SUPFAM" id="SSF88946">
    <property type="entry name" value="Sigma2 domain of RNA polymerase sigma factors"/>
    <property type="match status" value="1"/>
</dbReference>
<evidence type="ECO:0000313" key="8">
    <source>
        <dbReference type="EMBL" id="THU40149.1"/>
    </source>
</evidence>
<dbReference type="RefSeq" id="WP_136576903.1">
    <property type="nucleotide sequence ID" value="NZ_STFF01000002.1"/>
</dbReference>
<dbReference type="SUPFAM" id="SSF88659">
    <property type="entry name" value="Sigma3 and sigma4 domains of RNA polymerase sigma factors"/>
    <property type="match status" value="1"/>
</dbReference>
<evidence type="ECO:0000259" key="6">
    <source>
        <dbReference type="Pfam" id="PF04542"/>
    </source>
</evidence>
<evidence type="ECO:0000313" key="9">
    <source>
        <dbReference type="Proteomes" id="UP000306918"/>
    </source>
</evidence>
<dbReference type="NCBIfam" id="TIGR02985">
    <property type="entry name" value="Sig70_bacteroi1"/>
    <property type="match status" value="1"/>
</dbReference>
<comment type="caution">
    <text evidence="8">The sequence shown here is derived from an EMBL/GenBank/DDBJ whole genome shotgun (WGS) entry which is preliminary data.</text>
</comment>
<keyword evidence="2" id="KW-0805">Transcription regulation</keyword>
<keyword evidence="9" id="KW-1185">Reference proteome</keyword>
<dbReference type="InterPro" id="IPR007627">
    <property type="entry name" value="RNA_pol_sigma70_r2"/>
</dbReference>
<dbReference type="OrthoDB" id="799938at2"/>
<dbReference type="CDD" id="cd06171">
    <property type="entry name" value="Sigma70_r4"/>
    <property type="match status" value="1"/>
</dbReference>
<feature type="domain" description="RNA polymerase sigma-70 region 4" evidence="7">
    <location>
        <begin position="130"/>
        <end position="177"/>
    </location>
</feature>
<dbReference type="PANTHER" id="PTHR43133">
    <property type="entry name" value="RNA POLYMERASE ECF-TYPE SIGMA FACTO"/>
    <property type="match status" value="1"/>
</dbReference>
<dbReference type="AlphaFoldDB" id="A0A4S8HZ83"/>
<dbReference type="Pfam" id="PF04545">
    <property type="entry name" value="Sigma70_r4"/>
    <property type="match status" value="1"/>
</dbReference>
<dbReference type="EMBL" id="STFF01000002">
    <property type="protein sequence ID" value="THU40149.1"/>
    <property type="molecule type" value="Genomic_DNA"/>
</dbReference>
<evidence type="ECO:0000256" key="5">
    <source>
        <dbReference type="ARBA" id="ARBA00023163"/>
    </source>
</evidence>
<comment type="similarity">
    <text evidence="1">Belongs to the sigma-70 factor family. ECF subfamily.</text>
</comment>
<evidence type="ECO:0000256" key="1">
    <source>
        <dbReference type="ARBA" id="ARBA00010641"/>
    </source>
</evidence>
<dbReference type="GO" id="GO:0003677">
    <property type="term" value="F:DNA binding"/>
    <property type="evidence" value="ECO:0007669"/>
    <property type="project" value="UniProtKB-KW"/>
</dbReference>
<gene>
    <name evidence="8" type="ORF">FAM09_09725</name>
</gene>
<evidence type="ECO:0000256" key="2">
    <source>
        <dbReference type="ARBA" id="ARBA00023015"/>
    </source>
</evidence>
<keyword evidence="3" id="KW-0731">Sigma factor</keyword>
<keyword evidence="5" id="KW-0804">Transcription</keyword>
<organism evidence="8 9">
    <name type="scientific">Niastella caeni</name>
    <dbReference type="NCBI Taxonomy" id="2569763"/>
    <lineage>
        <taxon>Bacteria</taxon>
        <taxon>Pseudomonadati</taxon>
        <taxon>Bacteroidota</taxon>
        <taxon>Chitinophagia</taxon>
        <taxon>Chitinophagales</taxon>
        <taxon>Chitinophagaceae</taxon>
        <taxon>Niastella</taxon>
    </lineage>
</organism>
<sequence length="200" mass="23143">MAATSYYREKLLLQQVAAGNAFAFREFFELYRNRIFVFVEQLIHSKADAEEIVQDTFMKVWQTAPKLAEIDNPAQYIYTIARNKTLNYIRKIASDQRLIVQAWANQAELDNTLEEKLRSAEVKEIIEKAVSQLSEQKQTIFRLSREQGLTHAEIAAMLGLSQSRVKNILVEALKQIKGSLHPYSDLIAILFWIKYAQLLF</sequence>
<keyword evidence="4" id="KW-0238">DNA-binding</keyword>
<feature type="domain" description="RNA polymerase sigma-70 region 2" evidence="6">
    <location>
        <begin position="28"/>
        <end position="91"/>
    </location>
</feature>
<proteinExistence type="inferred from homology"/>
<evidence type="ECO:0000256" key="3">
    <source>
        <dbReference type="ARBA" id="ARBA00023082"/>
    </source>
</evidence>
<dbReference type="Gene3D" id="1.10.1740.10">
    <property type="match status" value="1"/>
</dbReference>
<dbReference type="GO" id="GO:0016987">
    <property type="term" value="F:sigma factor activity"/>
    <property type="evidence" value="ECO:0007669"/>
    <property type="project" value="UniProtKB-KW"/>
</dbReference>
<name>A0A4S8HZ83_9BACT</name>
<evidence type="ECO:0000259" key="7">
    <source>
        <dbReference type="Pfam" id="PF04545"/>
    </source>
</evidence>
<dbReference type="InterPro" id="IPR014327">
    <property type="entry name" value="RNA_pol_sigma70_bacteroid"/>
</dbReference>
<dbReference type="InterPro" id="IPR013325">
    <property type="entry name" value="RNA_pol_sigma_r2"/>
</dbReference>
<dbReference type="Proteomes" id="UP000306918">
    <property type="component" value="Unassembled WGS sequence"/>
</dbReference>
<dbReference type="InterPro" id="IPR007630">
    <property type="entry name" value="RNA_pol_sigma70_r4"/>
</dbReference>
<dbReference type="GO" id="GO:0006352">
    <property type="term" value="P:DNA-templated transcription initiation"/>
    <property type="evidence" value="ECO:0007669"/>
    <property type="project" value="InterPro"/>
</dbReference>
<dbReference type="Gene3D" id="1.10.10.10">
    <property type="entry name" value="Winged helix-like DNA-binding domain superfamily/Winged helix DNA-binding domain"/>
    <property type="match status" value="1"/>
</dbReference>
<dbReference type="PANTHER" id="PTHR43133:SF46">
    <property type="entry name" value="RNA POLYMERASE SIGMA-70 FACTOR ECF SUBFAMILY"/>
    <property type="match status" value="1"/>
</dbReference>
<accession>A0A4S8HZ83</accession>
<dbReference type="InterPro" id="IPR039425">
    <property type="entry name" value="RNA_pol_sigma-70-like"/>
</dbReference>
<dbReference type="Pfam" id="PF04542">
    <property type="entry name" value="Sigma70_r2"/>
    <property type="match status" value="1"/>
</dbReference>
<dbReference type="InterPro" id="IPR036388">
    <property type="entry name" value="WH-like_DNA-bd_sf"/>
</dbReference>
<dbReference type="InterPro" id="IPR014284">
    <property type="entry name" value="RNA_pol_sigma-70_dom"/>
</dbReference>
<reference evidence="8 9" key="1">
    <citation type="submission" date="2019-04" db="EMBL/GenBank/DDBJ databases">
        <title>Niastella caeni sp. nov., isolated from activated sludge.</title>
        <authorList>
            <person name="Sheng M."/>
        </authorList>
    </citation>
    <scope>NUCLEOTIDE SEQUENCE [LARGE SCALE GENOMIC DNA]</scope>
    <source>
        <strain evidence="8 9">HX-2-15</strain>
    </source>
</reference>
<evidence type="ECO:0000256" key="4">
    <source>
        <dbReference type="ARBA" id="ARBA00023125"/>
    </source>
</evidence>
<dbReference type="InterPro" id="IPR013324">
    <property type="entry name" value="RNA_pol_sigma_r3/r4-like"/>
</dbReference>
<dbReference type="NCBIfam" id="TIGR02937">
    <property type="entry name" value="sigma70-ECF"/>
    <property type="match status" value="1"/>
</dbReference>
<protein>
    <submittedName>
        <fullName evidence="8">RNA polymerase sigma-70 factor</fullName>
    </submittedName>
</protein>